<gene>
    <name evidence="1" type="ORF">HYN48_06525</name>
</gene>
<keyword evidence="2" id="KW-1185">Reference proteome</keyword>
<sequence>MRFNADKTLKQRTMVNLDVTVKNGLPPLRLSVDITCLDNPENNRNYQSDLGFNTDFDLAPGRYTLLLHGSNPPGGTTDVSLTGVFITGPLPGSSYTSGIATYDAIFYFVI</sequence>
<proteinExistence type="predicted"/>
<dbReference type="EMBL" id="CP028811">
    <property type="protein sequence ID" value="AWA29758.1"/>
    <property type="molecule type" value="Genomic_DNA"/>
</dbReference>
<dbReference type="Proteomes" id="UP000244193">
    <property type="component" value="Chromosome"/>
</dbReference>
<dbReference type="KEGG" id="fmg:HYN48_06525"/>
<protein>
    <submittedName>
        <fullName evidence="1">Uncharacterized protein</fullName>
    </submittedName>
</protein>
<name>A0A2S0REU2_9FLAO</name>
<evidence type="ECO:0000313" key="2">
    <source>
        <dbReference type="Proteomes" id="UP000244193"/>
    </source>
</evidence>
<reference evidence="1 2" key="1">
    <citation type="submission" date="2018-04" db="EMBL/GenBank/DDBJ databases">
        <title>Genome sequencing of Flavobacterium sp. HYN0048.</title>
        <authorList>
            <person name="Yi H."/>
            <person name="Baek C."/>
        </authorList>
    </citation>
    <scope>NUCLEOTIDE SEQUENCE [LARGE SCALE GENOMIC DNA]</scope>
    <source>
        <strain evidence="1 2">HYN0048</strain>
    </source>
</reference>
<dbReference type="AlphaFoldDB" id="A0A2S0REU2"/>
<organism evidence="1 2">
    <name type="scientific">Flavobacterium magnum</name>
    <dbReference type="NCBI Taxonomy" id="2162713"/>
    <lineage>
        <taxon>Bacteria</taxon>
        <taxon>Pseudomonadati</taxon>
        <taxon>Bacteroidota</taxon>
        <taxon>Flavobacteriia</taxon>
        <taxon>Flavobacteriales</taxon>
        <taxon>Flavobacteriaceae</taxon>
        <taxon>Flavobacterium</taxon>
    </lineage>
</organism>
<evidence type="ECO:0000313" key="1">
    <source>
        <dbReference type="EMBL" id="AWA29758.1"/>
    </source>
</evidence>
<accession>A0A2S0REU2</accession>